<organism evidence="1 2">
    <name type="scientific">Vitis vinifera</name>
    <name type="common">Grape</name>
    <dbReference type="NCBI Taxonomy" id="29760"/>
    <lineage>
        <taxon>Eukaryota</taxon>
        <taxon>Viridiplantae</taxon>
        <taxon>Streptophyta</taxon>
        <taxon>Embryophyta</taxon>
        <taxon>Tracheophyta</taxon>
        <taxon>Spermatophyta</taxon>
        <taxon>Magnoliopsida</taxon>
        <taxon>eudicotyledons</taxon>
        <taxon>Gunneridae</taxon>
        <taxon>Pentapetalae</taxon>
        <taxon>rosids</taxon>
        <taxon>Vitales</taxon>
        <taxon>Vitaceae</taxon>
        <taxon>Viteae</taxon>
        <taxon>Vitis</taxon>
    </lineage>
</organism>
<accession>A0A438JH98</accession>
<dbReference type="Proteomes" id="UP000288805">
    <property type="component" value="Unassembled WGS sequence"/>
</dbReference>
<evidence type="ECO:0000313" key="2">
    <source>
        <dbReference type="Proteomes" id="UP000288805"/>
    </source>
</evidence>
<evidence type="ECO:0000313" key="1">
    <source>
        <dbReference type="EMBL" id="RVX08327.1"/>
    </source>
</evidence>
<gene>
    <name evidence="1" type="primary">VIP2_14</name>
    <name evidence="1" type="ORF">CK203_017611</name>
</gene>
<comment type="caution">
    <text evidence="1">The sequence shown here is derived from an EMBL/GenBank/DDBJ whole genome shotgun (WGS) entry which is preliminary data.</text>
</comment>
<reference evidence="1 2" key="1">
    <citation type="journal article" date="2018" name="PLoS Genet.">
        <title>Population sequencing reveals clonal diversity and ancestral inbreeding in the grapevine cultivar Chardonnay.</title>
        <authorList>
            <person name="Roach M.J."/>
            <person name="Johnson D.L."/>
            <person name="Bohlmann J."/>
            <person name="van Vuuren H.J."/>
            <person name="Jones S.J."/>
            <person name="Pretorius I.S."/>
            <person name="Schmidt S.A."/>
            <person name="Borneman A.R."/>
        </authorList>
    </citation>
    <scope>NUCLEOTIDE SEQUENCE [LARGE SCALE GENOMIC DNA]</scope>
    <source>
        <strain evidence="2">cv. Chardonnay</strain>
        <tissue evidence="1">Leaf</tissue>
    </source>
</reference>
<dbReference type="InterPro" id="IPR038635">
    <property type="entry name" value="CCR4-NOT_su2/3/5_C_sf"/>
</dbReference>
<dbReference type="EMBL" id="QGNW01000042">
    <property type="protein sequence ID" value="RVX08327.1"/>
    <property type="molecule type" value="Genomic_DNA"/>
</dbReference>
<name>A0A438JH98_VITVI</name>
<proteinExistence type="predicted"/>
<protein>
    <submittedName>
        <fullName evidence="1">Putative NOT transcription complex subunit VIP2</fullName>
    </submittedName>
</protein>
<dbReference type="AlphaFoldDB" id="A0A438JH98"/>
<dbReference type="Gene3D" id="2.30.30.1020">
    <property type="entry name" value="CCR4-NOT complex subunit 2/3/5, C-terminal domain"/>
    <property type="match status" value="1"/>
</dbReference>
<sequence>MKPSNVVLEQKAQLARGWKGSMLSAGPHGDKDLKPPSSEPVIDEFGLRGLLKVIRMNNPDLTSFALGMDLTTWGLNLNASDDLHKSMPREEALLYAAHELHARGCLTLPANGAHQTRVLHEAIDVAGQIIPWNFLLLTCHPYHEVHGRSATQRVRYEGKNCDLLPKVLWEKAVAMLYEPGKVSDAEGYLKRTVLSPASVLTITAKLRKLRLPIEVIAFGDMMDRDFRYNYEEPSELEVVCFEVRKLIADRRYKADTLRRRIHELDAKLNSLCTSSWQDRSTWQKEGKPVAAMDEE</sequence>